<dbReference type="AlphaFoldDB" id="A0A1W6MJG2"/>
<organism evidence="1 2">
    <name type="scientific">Nonlabens spongiae</name>
    <dbReference type="NCBI Taxonomy" id="331648"/>
    <lineage>
        <taxon>Bacteria</taxon>
        <taxon>Pseudomonadati</taxon>
        <taxon>Bacteroidota</taxon>
        <taxon>Flavobacteriia</taxon>
        <taxon>Flavobacteriales</taxon>
        <taxon>Flavobacteriaceae</taxon>
        <taxon>Nonlabens</taxon>
    </lineage>
</organism>
<reference evidence="1 2" key="1">
    <citation type="submission" date="2016-11" db="EMBL/GenBank/DDBJ databases">
        <title>Trade-off between light-utilization and light-protection in marine flavobacteria.</title>
        <authorList>
            <person name="Kumagai Y."/>
        </authorList>
    </citation>
    <scope>NUCLEOTIDE SEQUENCE [LARGE SCALE GENOMIC DNA]</scope>
    <source>
        <strain evidence="1 2">JCM 13191</strain>
    </source>
</reference>
<evidence type="ECO:0000313" key="2">
    <source>
        <dbReference type="Proteomes" id="UP000193431"/>
    </source>
</evidence>
<gene>
    <name evidence="1" type="ORF">BST97_06680</name>
</gene>
<dbReference type="EMBL" id="CP019344">
    <property type="protein sequence ID" value="ARN77707.1"/>
    <property type="molecule type" value="Genomic_DNA"/>
</dbReference>
<protein>
    <submittedName>
        <fullName evidence="1">Uncharacterized protein</fullName>
    </submittedName>
</protein>
<sequence>MLSKITSFGILKAIHNPKNQFGTGTGVVKDHIFWNSESNSQQQSTCLKTLRVVKDHIFWNSDLISWII</sequence>
<accession>A0A1W6MJG2</accession>
<keyword evidence="2" id="KW-1185">Reference proteome</keyword>
<dbReference type="Proteomes" id="UP000193431">
    <property type="component" value="Chromosome"/>
</dbReference>
<evidence type="ECO:0000313" key="1">
    <source>
        <dbReference type="EMBL" id="ARN77707.1"/>
    </source>
</evidence>
<name>A0A1W6MJG2_9FLAO</name>
<proteinExistence type="predicted"/>